<dbReference type="Proteomes" id="UP000886998">
    <property type="component" value="Unassembled WGS sequence"/>
</dbReference>
<dbReference type="AlphaFoldDB" id="A0A8X7BXS0"/>
<dbReference type="EMBL" id="BMAV01005687">
    <property type="protein sequence ID" value="GFY46953.1"/>
    <property type="molecule type" value="Genomic_DNA"/>
</dbReference>
<evidence type="ECO:0000313" key="2">
    <source>
        <dbReference type="Proteomes" id="UP000886998"/>
    </source>
</evidence>
<name>A0A8X7BXS0_9ARAC</name>
<reference evidence="1" key="1">
    <citation type="submission" date="2020-08" db="EMBL/GenBank/DDBJ databases">
        <title>Multicomponent nature underlies the extraordinary mechanical properties of spider dragline silk.</title>
        <authorList>
            <person name="Kono N."/>
            <person name="Nakamura H."/>
            <person name="Mori M."/>
            <person name="Yoshida Y."/>
            <person name="Ohtoshi R."/>
            <person name="Malay A.D."/>
            <person name="Moran D.A.P."/>
            <person name="Tomita M."/>
            <person name="Numata K."/>
            <person name="Arakawa K."/>
        </authorList>
    </citation>
    <scope>NUCLEOTIDE SEQUENCE</scope>
</reference>
<sequence length="125" mass="14433">MERFACLPDKNMMKISDFDLFQRSSHYHNYVDSLQTIFDVCSCSVLVSRVASCFPGPSFSLDCRWLPRVSYTLACRGHFSQKGELLIEALLFGKDRGWYLEAQWKSWNLLRSGSDHLSRRGVGEE</sequence>
<organism evidence="1 2">
    <name type="scientific">Trichonephila inaurata madagascariensis</name>
    <dbReference type="NCBI Taxonomy" id="2747483"/>
    <lineage>
        <taxon>Eukaryota</taxon>
        <taxon>Metazoa</taxon>
        <taxon>Ecdysozoa</taxon>
        <taxon>Arthropoda</taxon>
        <taxon>Chelicerata</taxon>
        <taxon>Arachnida</taxon>
        <taxon>Araneae</taxon>
        <taxon>Araneomorphae</taxon>
        <taxon>Entelegynae</taxon>
        <taxon>Araneoidea</taxon>
        <taxon>Nephilidae</taxon>
        <taxon>Trichonephila</taxon>
        <taxon>Trichonephila inaurata</taxon>
    </lineage>
</organism>
<protein>
    <submittedName>
        <fullName evidence="1">Uncharacterized protein</fullName>
    </submittedName>
</protein>
<keyword evidence="2" id="KW-1185">Reference proteome</keyword>
<comment type="caution">
    <text evidence="1">The sequence shown here is derived from an EMBL/GenBank/DDBJ whole genome shotgun (WGS) entry which is preliminary data.</text>
</comment>
<proteinExistence type="predicted"/>
<gene>
    <name evidence="1" type="ORF">TNIN_353281</name>
</gene>
<dbReference type="OrthoDB" id="10527580at2759"/>
<accession>A0A8X7BXS0</accession>
<evidence type="ECO:0000313" key="1">
    <source>
        <dbReference type="EMBL" id="GFY46953.1"/>
    </source>
</evidence>